<evidence type="ECO:0000313" key="1">
    <source>
        <dbReference type="EMBL" id="CEK97136.1"/>
    </source>
</evidence>
<reference evidence="1" key="1">
    <citation type="submission" date="2014-12" db="EMBL/GenBank/DDBJ databases">
        <title>Insight into the proteome of Arion vulgaris.</title>
        <authorList>
            <person name="Aradska J."/>
            <person name="Bulat T."/>
            <person name="Smidak R."/>
            <person name="Sarate P."/>
            <person name="Gangsoo J."/>
            <person name="Sialana F."/>
            <person name="Bilban M."/>
            <person name="Lubec G."/>
        </authorList>
    </citation>
    <scope>NUCLEOTIDE SEQUENCE</scope>
    <source>
        <tissue evidence="1">Skin</tissue>
    </source>
</reference>
<organism evidence="1">
    <name type="scientific">Arion vulgaris</name>
    <dbReference type="NCBI Taxonomy" id="1028688"/>
    <lineage>
        <taxon>Eukaryota</taxon>
        <taxon>Metazoa</taxon>
        <taxon>Spiralia</taxon>
        <taxon>Lophotrochozoa</taxon>
        <taxon>Mollusca</taxon>
        <taxon>Gastropoda</taxon>
        <taxon>Heterobranchia</taxon>
        <taxon>Euthyneura</taxon>
        <taxon>Panpulmonata</taxon>
        <taxon>Eupulmonata</taxon>
        <taxon>Stylommatophora</taxon>
        <taxon>Helicina</taxon>
        <taxon>Arionoidea</taxon>
        <taxon>Arionidae</taxon>
        <taxon>Arion</taxon>
    </lineage>
</organism>
<dbReference type="AlphaFoldDB" id="A0A0B7BXN2"/>
<proteinExistence type="predicted"/>
<dbReference type="EMBL" id="HACG01050271">
    <property type="protein sequence ID" value="CEK97136.1"/>
    <property type="molecule type" value="Transcribed_RNA"/>
</dbReference>
<protein>
    <submittedName>
        <fullName evidence="1">Uncharacterized protein</fullName>
    </submittedName>
</protein>
<name>A0A0B7BXN2_9EUPU</name>
<gene>
    <name evidence="1" type="primary">ORF214775</name>
</gene>
<feature type="non-terminal residue" evidence="1">
    <location>
        <position position="51"/>
    </location>
</feature>
<sequence>MQQILCPQVQMNTEITVTLFFNSQNSTTNKVVSSFLMTSLQFACYSTCIII</sequence>
<accession>A0A0B7BXN2</accession>